<dbReference type="InterPro" id="IPR012337">
    <property type="entry name" value="RNaseH-like_sf"/>
</dbReference>
<evidence type="ECO:0000313" key="1">
    <source>
        <dbReference type="EMBL" id="WMV58466.1"/>
    </source>
</evidence>
<dbReference type="GO" id="GO:0003676">
    <property type="term" value="F:nucleic acid binding"/>
    <property type="evidence" value="ECO:0007669"/>
    <property type="project" value="InterPro"/>
</dbReference>
<evidence type="ECO:0008006" key="3">
    <source>
        <dbReference type="Google" id="ProtNLM"/>
    </source>
</evidence>
<reference evidence="1" key="1">
    <citation type="submission" date="2023-08" db="EMBL/GenBank/DDBJ databases">
        <title>A de novo genome assembly of Solanum verrucosum Schlechtendal, a Mexican diploid species geographically isolated from the other diploid A-genome species in potato relatives.</title>
        <authorList>
            <person name="Hosaka K."/>
        </authorList>
    </citation>
    <scope>NUCLEOTIDE SEQUENCE</scope>
    <source>
        <tissue evidence="1">Young leaves</tissue>
    </source>
</reference>
<gene>
    <name evidence="1" type="ORF">MTR67_051851</name>
</gene>
<dbReference type="PANTHER" id="PTHR47266">
    <property type="entry name" value="ENDONUCLEASE-RELATED"/>
    <property type="match status" value="1"/>
</dbReference>
<dbReference type="InterPro" id="IPR036397">
    <property type="entry name" value="RNaseH_sf"/>
</dbReference>
<organism evidence="1 2">
    <name type="scientific">Solanum verrucosum</name>
    <dbReference type="NCBI Taxonomy" id="315347"/>
    <lineage>
        <taxon>Eukaryota</taxon>
        <taxon>Viridiplantae</taxon>
        <taxon>Streptophyta</taxon>
        <taxon>Embryophyta</taxon>
        <taxon>Tracheophyta</taxon>
        <taxon>Spermatophyta</taxon>
        <taxon>Magnoliopsida</taxon>
        <taxon>eudicotyledons</taxon>
        <taxon>Gunneridae</taxon>
        <taxon>Pentapetalae</taxon>
        <taxon>asterids</taxon>
        <taxon>lamiids</taxon>
        <taxon>Solanales</taxon>
        <taxon>Solanaceae</taxon>
        <taxon>Solanoideae</taxon>
        <taxon>Solaneae</taxon>
        <taxon>Solanum</taxon>
    </lineage>
</organism>
<evidence type="ECO:0000313" key="2">
    <source>
        <dbReference type="Proteomes" id="UP001234989"/>
    </source>
</evidence>
<proteinExistence type="predicted"/>
<name>A0AAF0V8A9_SOLVR</name>
<keyword evidence="2" id="KW-1185">Reference proteome</keyword>
<dbReference type="Gene3D" id="3.30.420.10">
    <property type="entry name" value="Ribonuclease H-like superfamily/Ribonuclease H"/>
    <property type="match status" value="3"/>
</dbReference>
<dbReference type="InterPro" id="IPR052160">
    <property type="entry name" value="Gypsy_RT_Integrase-like"/>
</dbReference>
<dbReference type="AlphaFoldDB" id="A0AAF0V8A9"/>
<sequence length="239" mass="27311">MNLILEIELFDVWGIDFKGPFVRSHGMQYILVAFDYVSKWVKAIALPNNKGQTQNQMHRAIFAHKSAPQGSVELENCEVTRGIDFMGPFVSSHGMKYILIAVQYVSKWVEAVALPNNEDRRTDRRRGLVGPKSCDRFQREGVISKRQELPMNLILEIELFDIWGIDFKGPFVRSHGMQYILVAFDYVSKWVEAVALPNNEGKTQIQMDRAIFAHKSAPQGSVELENCEVTRFMVNGLMI</sequence>
<protein>
    <recommendedName>
        <fullName evidence="3">Integrase catalytic domain-containing protein</fullName>
    </recommendedName>
</protein>
<dbReference type="SUPFAM" id="SSF53098">
    <property type="entry name" value="Ribonuclease H-like"/>
    <property type="match status" value="2"/>
</dbReference>
<dbReference type="EMBL" id="CP133623">
    <property type="protein sequence ID" value="WMV58466.1"/>
    <property type="molecule type" value="Genomic_DNA"/>
</dbReference>
<accession>A0AAF0V8A9</accession>
<dbReference type="Proteomes" id="UP001234989">
    <property type="component" value="Chromosome 12"/>
</dbReference>